<dbReference type="PANTHER" id="PTHR13720">
    <property type="entry name" value="WD-40 REPEAT PROTEIN"/>
    <property type="match status" value="1"/>
</dbReference>
<keyword evidence="6" id="KW-1185">Reference proteome</keyword>
<keyword evidence="2" id="KW-0677">Repeat</keyword>
<dbReference type="Proteomes" id="UP001479436">
    <property type="component" value="Unassembled WGS sequence"/>
</dbReference>
<dbReference type="Gene3D" id="2.60.40.150">
    <property type="entry name" value="C2 domain"/>
    <property type="match status" value="1"/>
</dbReference>
<dbReference type="PROSITE" id="PS50294">
    <property type="entry name" value="WD_REPEATS_REGION"/>
    <property type="match status" value="2"/>
</dbReference>
<dbReference type="InterPro" id="IPR055439">
    <property type="entry name" value="Beta-prop_EML_1st"/>
</dbReference>
<dbReference type="Pfam" id="PF03451">
    <property type="entry name" value="HELP"/>
    <property type="match status" value="1"/>
</dbReference>
<dbReference type="Pfam" id="PF23409">
    <property type="entry name" value="Beta-prop_EML"/>
    <property type="match status" value="1"/>
</dbReference>
<dbReference type="InterPro" id="IPR035892">
    <property type="entry name" value="C2_domain_sf"/>
</dbReference>
<organism evidence="5 6">
    <name type="scientific">Basidiobolus ranarum</name>
    <dbReference type="NCBI Taxonomy" id="34480"/>
    <lineage>
        <taxon>Eukaryota</taxon>
        <taxon>Fungi</taxon>
        <taxon>Fungi incertae sedis</taxon>
        <taxon>Zoopagomycota</taxon>
        <taxon>Entomophthoromycotina</taxon>
        <taxon>Basidiobolomycetes</taxon>
        <taxon>Basidiobolales</taxon>
        <taxon>Basidiobolaceae</taxon>
        <taxon>Basidiobolus</taxon>
    </lineage>
</organism>
<dbReference type="Pfam" id="PF23414">
    <property type="entry name" value="Beta-prop_EML_2"/>
    <property type="match status" value="1"/>
</dbReference>
<gene>
    <name evidence="5" type="primary">EML5_1</name>
    <name evidence="5" type="ORF">K7432_007507</name>
</gene>
<dbReference type="InterPro" id="IPR000008">
    <property type="entry name" value="C2_dom"/>
</dbReference>
<evidence type="ECO:0000313" key="6">
    <source>
        <dbReference type="Proteomes" id="UP001479436"/>
    </source>
</evidence>
<dbReference type="InterPro" id="IPR036322">
    <property type="entry name" value="WD40_repeat_dom_sf"/>
</dbReference>
<dbReference type="InterPro" id="IPR015943">
    <property type="entry name" value="WD40/YVTN_repeat-like_dom_sf"/>
</dbReference>
<feature type="repeat" description="WD" evidence="3">
    <location>
        <begin position="635"/>
        <end position="676"/>
    </location>
</feature>
<evidence type="ECO:0000256" key="3">
    <source>
        <dbReference type="PROSITE-ProRule" id="PRU00221"/>
    </source>
</evidence>
<sequence>MVVQNERITYLEVKLFEAKNLTPMDEDTGSSDPYVIMTVGSGKGGQFAQSKTIHESLNPVWNSNFKLFLTEGDSKIKFTLFDRDFLSSDDPLGEVEYDFSGLTFESSVEKNLPIAGSQGQLRFSLRLVKVDSNHARALLDNPANTSLNRPWAGAIYPPSQFIPSSNSLPSESLQLDHVYGYRTRDCRNNIFPLPTSTSESPELVYFAGSVGIVHDVRSNTQRFFTGHNDDVISIAVHPSGEYTATGDVASVIDPQGGVKVHIWQSKKPEAPPVATLKCGSGTIFKGVVSISFSPDGKYLVAVCKDKDHTIEIFDWKSSAEPITSISGHSDLVLDILFNPYDGAEFVTFGVKHIKFWRFDGNPQALNSKKGIFGPLGKIQTILSGTFIDKETVVTGCMDGDIYLWDIAKRQVSRVIAGAHKGPIYAVYFSKTKNCIYSGGKDGRVLKHDMSKKIAPQAIWEGSSVRALERSGENSLVAGTEDSGIFHLDLTDTKKSRLIATAHDSFKMSEVWGLAIHPDAPEFITCSDDQVVAHWDMHKKTLICKAKLDVPLRSVAIHPKEQQLAVTATTDKLFILNLQGLSKIHEIEPRKGGTKDNWQHVVKYSPNGEYLAVGAFSEDSGIDVYATKGWKHLGTCQGHSSRVMRMDWSNDSQHLQSSSLDSELLFWNIPSCEQEKHPSKLSDVEWNTVECPIGWPTLGVQESWMNGRDIYAVSRSPRMNILASGNTRSQIKLYAYPAYQENAPSKTYQGHSSFVTNVGFSCDGEYLISTGGMDGSVMQWKVVE</sequence>
<dbReference type="Pfam" id="PF00168">
    <property type="entry name" value="C2"/>
    <property type="match status" value="1"/>
</dbReference>
<dbReference type="InterPro" id="IPR005108">
    <property type="entry name" value="HELP"/>
</dbReference>
<feature type="repeat" description="WD" evidence="3">
    <location>
        <begin position="747"/>
        <end position="783"/>
    </location>
</feature>
<evidence type="ECO:0000256" key="1">
    <source>
        <dbReference type="ARBA" id="ARBA00022574"/>
    </source>
</evidence>
<dbReference type="InterPro" id="IPR001680">
    <property type="entry name" value="WD40_rpt"/>
</dbReference>
<feature type="domain" description="C2" evidence="4">
    <location>
        <begin position="1"/>
        <end position="112"/>
    </location>
</feature>
<dbReference type="SMART" id="SM00320">
    <property type="entry name" value="WD40"/>
    <property type="match status" value="10"/>
</dbReference>
<dbReference type="InterPro" id="IPR050630">
    <property type="entry name" value="WD_repeat_EMAP"/>
</dbReference>
<comment type="caution">
    <text evidence="5">The sequence shown here is derived from an EMBL/GenBank/DDBJ whole genome shotgun (WGS) entry which is preliminary data.</text>
</comment>
<dbReference type="InterPro" id="IPR055442">
    <property type="entry name" value="Beta-prop_EML-like_2nd"/>
</dbReference>
<dbReference type="SMART" id="SM00239">
    <property type="entry name" value="C2"/>
    <property type="match status" value="1"/>
</dbReference>
<proteinExistence type="predicted"/>
<evidence type="ECO:0000256" key="2">
    <source>
        <dbReference type="ARBA" id="ARBA00022737"/>
    </source>
</evidence>
<evidence type="ECO:0000259" key="4">
    <source>
        <dbReference type="PROSITE" id="PS50004"/>
    </source>
</evidence>
<dbReference type="PROSITE" id="PS50082">
    <property type="entry name" value="WD_REPEATS_2"/>
    <property type="match status" value="2"/>
</dbReference>
<dbReference type="SUPFAM" id="SSF49562">
    <property type="entry name" value="C2 domain (Calcium/lipid-binding domain, CaLB)"/>
    <property type="match status" value="1"/>
</dbReference>
<evidence type="ECO:0000313" key="5">
    <source>
        <dbReference type="EMBL" id="KAK9711895.1"/>
    </source>
</evidence>
<protein>
    <submittedName>
        <fullName evidence="5">Echinoderm microtubule-associated protein-like 5</fullName>
    </submittedName>
</protein>
<dbReference type="CDD" id="cd00030">
    <property type="entry name" value="C2"/>
    <property type="match status" value="1"/>
</dbReference>
<dbReference type="SUPFAM" id="SSF50978">
    <property type="entry name" value="WD40 repeat-like"/>
    <property type="match status" value="2"/>
</dbReference>
<keyword evidence="1 3" id="KW-0853">WD repeat</keyword>
<dbReference type="PROSITE" id="PS50004">
    <property type="entry name" value="C2"/>
    <property type="match status" value="1"/>
</dbReference>
<dbReference type="PANTHER" id="PTHR13720:SF33">
    <property type="entry name" value="HELP DOMAIN-CONTAINING PROTEIN"/>
    <property type="match status" value="1"/>
</dbReference>
<dbReference type="Gene3D" id="2.130.10.10">
    <property type="entry name" value="YVTN repeat-like/Quinoprotein amine dehydrogenase"/>
    <property type="match status" value="2"/>
</dbReference>
<name>A0ABR2W071_9FUNG</name>
<accession>A0ABR2W071</accession>
<reference evidence="5 6" key="1">
    <citation type="submission" date="2023-04" db="EMBL/GenBank/DDBJ databases">
        <title>Genome of Basidiobolus ranarum AG-B5.</title>
        <authorList>
            <person name="Stajich J.E."/>
            <person name="Carter-House D."/>
            <person name="Gryganskyi A."/>
        </authorList>
    </citation>
    <scope>NUCLEOTIDE SEQUENCE [LARGE SCALE GENOMIC DNA]</scope>
    <source>
        <strain evidence="5 6">AG-B5</strain>
    </source>
</reference>
<dbReference type="EMBL" id="JASJQH010007249">
    <property type="protein sequence ID" value="KAK9711895.1"/>
    <property type="molecule type" value="Genomic_DNA"/>
</dbReference>